<dbReference type="Gene3D" id="3.30.70.270">
    <property type="match status" value="1"/>
</dbReference>
<accession>A0A4C1U6X7</accession>
<keyword evidence="2" id="KW-1185">Reference proteome</keyword>
<evidence type="ECO:0000313" key="1">
    <source>
        <dbReference type="EMBL" id="GBP21586.1"/>
    </source>
</evidence>
<organism evidence="1 2">
    <name type="scientific">Eumeta variegata</name>
    <name type="common">Bagworm moth</name>
    <name type="synonym">Eumeta japonica</name>
    <dbReference type="NCBI Taxonomy" id="151549"/>
    <lineage>
        <taxon>Eukaryota</taxon>
        <taxon>Metazoa</taxon>
        <taxon>Ecdysozoa</taxon>
        <taxon>Arthropoda</taxon>
        <taxon>Hexapoda</taxon>
        <taxon>Insecta</taxon>
        <taxon>Pterygota</taxon>
        <taxon>Neoptera</taxon>
        <taxon>Endopterygota</taxon>
        <taxon>Lepidoptera</taxon>
        <taxon>Glossata</taxon>
        <taxon>Ditrysia</taxon>
        <taxon>Tineoidea</taxon>
        <taxon>Psychidae</taxon>
        <taxon>Oiketicinae</taxon>
        <taxon>Eumeta</taxon>
    </lineage>
</organism>
<name>A0A4C1U6X7_EUMVA</name>
<dbReference type="OrthoDB" id="775972at2759"/>
<protein>
    <submittedName>
        <fullName evidence="1">Retrovirus-related Pol polyprotein from transposon 297</fullName>
    </submittedName>
</protein>
<dbReference type="InterPro" id="IPR043128">
    <property type="entry name" value="Rev_trsase/Diguanyl_cyclase"/>
</dbReference>
<sequence length="94" mass="10215">MIGVATYAYVFASPQHSSCAAPMPNDLKEHGITTNLPKCNLGQPEVKFLGYIVSKEGIKPPAEKVKPIMDYPEPQTDVECCGEAMKCAMRLSVV</sequence>
<evidence type="ECO:0000313" key="2">
    <source>
        <dbReference type="Proteomes" id="UP000299102"/>
    </source>
</evidence>
<dbReference type="EMBL" id="BGZK01000130">
    <property type="protein sequence ID" value="GBP21586.1"/>
    <property type="molecule type" value="Genomic_DNA"/>
</dbReference>
<dbReference type="InterPro" id="IPR043502">
    <property type="entry name" value="DNA/RNA_pol_sf"/>
</dbReference>
<dbReference type="AlphaFoldDB" id="A0A4C1U6X7"/>
<dbReference type="SUPFAM" id="SSF56672">
    <property type="entry name" value="DNA/RNA polymerases"/>
    <property type="match status" value="1"/>
</dbReference>
<dbReference type="GO" id="GO:0071897">
    <property type="term" value="P:DNA biosynthetic process"/>
    <property type="evidence" value="ECO:0007669"/>
    <property type="project" value="UniProtKB-ARBA"/>
</dbReference>
<gene>
    <name evidence="1" type="primary">pol</name>
    <name evidence="1" type="ORF">EVAR_9771_1</name>
</gene>
<proteinExistence type="predicted"/>
<dbReference type="Proteomes" id="UP000299102">
    <property type="component" value="Unassembled WGS sequence"/>
</dbReference>
<comment type="caution">
    <text evidence="1">The sequence shown here is derived from an EMBL/GenBank/DDBJ whole genome shotgun (WGS) entry which is preliminary data.</text>
</comment>
<reference evidence="1 2" key="1">
    <citation type="journal article" date="2019" name="Commun. Biol.">
        <title>The bagworm genome reveals a unique fibroin gene that provides high tensile strength.</title>
        <authorList>
            <person name="Kono N."/>
            <person name="Nakamura H."/>
            <person name="Ohtoshi R."/>
            <person name="Tomita M."/>
            <person name="Numata K."/>
            <person name="Arakawa K."/>
        </authorList>
    </citation>
    <scope>NUCLEOTIDE SEQUENCE [LARGE SCALE GENOMIC DNA]</scope>
</reference>